<protein>
    <submittedName>
        <fullName evidence="3">Magnesium chelatase subunit H</fullName>
        <ecNumber evidence="3">6.6.1.1</ecNumber>
    </submittedName>
</protein>
<dbReference type="InterPro" id="IPR011771">
    <property type="entry name" value="BchH"/>
</dbReference>
<dbReference type="GO" id="GO:0015995">
    <property type="term" value="P:chlorophyll biosynthetic process"/>
    <property type="evidence" value="ECO:0007669"/>
    <property type="project" value="InterPro"/>
</dbReference>
<sequence length="1243" mass="133534">MTTDPAAPVRLVTLGFESHGALALRQGVDLYAGGAGPELHWTRFDRTVLASPDRLAEALRDADALLVHAVHDVPDAEALAGVVAAAPELAVVPVQPNAVEVMAATRLGGFGTDPARTRTELAAAAGAAARAGRHVPPELDQVLRVLPGIGRELPPEATSLTALAKITEAFRHLCAANVALALEVLVARLRPGALPEPGWPRPLPVGGFWHPELDIAERWDEFEPRLRGHWAGRGAEPVGRVVLVTMPSQVLSGNAAHVDALVTALEARRIEVIGWLGNLEALGEASTVTDVPGIDLWINASGFTLTGSHGQPNVEFDIELLWSRNTPQLAPVPLFRQSLPEWQGSRVGLTPAQVAMQLAVPELEGGAVPLILGGRDEQSDAMVPLAAHVDRLAGTVARTVALRRKANADKRVAIVIFGYHAAHGVVGTASHLDVFASLHRVLLRLAAAGYSVDVPETPEALLDLVVTDDGGGRRTETNVAARYHAADYLHAMRRHAERATPMWGRPPGDIDTDGVHLDIGGVVLGNVFVGVQPSFGYDDDPVSLLFADPPDSATPSHSFIAFYTWLHQEFGADALLHFGTHGALEFMPGKQAGLAPVDWANLLVHDLPHFYLYCMNNPSEGTIAKRRSQATLASYLTPPLDRAGTYGVLASVSEGVRDALGHEEPGRRAAAARDLVELAGSANLDADPALAETDPDAYLRRLQSSVDEVEQALIPIGMHIVDRGIEPEEALVILRAACDYERPDAALPALTIEFEQELTGGTPVTKLPPDDDGRIQVENRLAELVDAVVDGKPAEDDGSLPARWHGFLTDLRDRLSGNDEAGALLRALDGGYLRPGPGGDPARQLAALPTGRNTHALDPQRVPTPLAISRGQAGAEALLESAREADGQYPETVAIVLWGIDNIKSGGEACAQVFALLGVEPVADTLGRVSRFRVIPLEELGRPRIDVVCTGSGVFRDVLPTTIELLDRAVRAVAVLDEPAEQNYVRAHALDQAAELGISVEDAATRIWSAPPGRYGSGVNHVVDAGQWEAEADLGDIYTRRMAHAYGHRLSGENREKLLRRALGSVRVTFQNIDSAETSLADTDHYFEFLGGITAATAAETGVRPRAMVADSYAARPTVRGLDEAMRLESRTRLLNPKWYEAHLEHGYQGVAAITHRLENTFGMQATTGAVDGWIFSAAATTFMFDDKLRQRMEELNPASVKRFADRLLEAHQRDLWDATDDEVERLDQLSERLDGVLEGVEG</sequence>
<evidence type="ECO:0000256" key="1">
    <source>
        <dbReference type="ARBA" id="ARBA00010851"/>
    </source>
</evidence>
<dbReference type="Pfam" id="PF02514">
    <property type="entry name" value="CobN-Mg_chel"/>
    <property type="match status" value="1"/>
</dbReference>
<evidence type="ECO:0000313" key="3">
    <source>
        <dbReference type="EMBL" id="NDL59011.1"/>
    </source>
</evidence>
<reference evidence="3 4" key="1">
    <citation type="submission" date="2019-11" db="EMBL/GenBank/DDBJ databases">
        <authorList>
            <person name="Li X.-J."/>
            <person name="Feng X.-M."/>
        </authorList>
    </citation>
    <scope>NUCLEOTIDE SEQUENCE [LARGE SCALE GENOMIC DNA]</scope>
    <source>
        <strain evidence="3 4">XMNu-373</strain>
    </source>
</reference>
<dbReference type="InterPro" id="IPR003672">
    <property type="entry name" value="CobN/Mg_chltase"/>
</dbReference>
<feature type="domain" description="CobN/magnesium chelatase" evidence="2">
    <location>
        <begin position="174"/>
        <end position="1223"/>
    </location>
</feature>
<dbReference type="PANTHER" id="PTHR44119">
    <property type="entry name" value="MAGNESIUM-CHELATASE SUBUNIT CHLH, CHLOROPLASTIC"/>
    <property type="match status" value="1"/>
</dbReference>
<name>A0A7K3M6S8_9ACTN</name>
<keyword evidence="3" id="KW-0436">Ligase</keyword>
<dbReference type="NCBIfam" id="TIGR02025">
    <property type="entry name" value="BchH"/>
    <property type="match status" value="1"/>
</dbReference>
<dbReference type="EC" id="6.6.1.1" evidence="3"/>
<dbReference type="CDD" id="cd10150">
    <property type="entry name" value="CobN_like"/>
    <property type="match status" value="1"/>
</dbReference>
<dbReference type="PANTHER" id="PTHR44119:SF1">
    <property type="entry name" value="MAGNESIUM-CHELATASE SUBUNIT CHLH, CHLOROPLASTIC"/>
    <property type="match status" value="1"/>
</dbReference>
<keyword evidence="4" id="KW-1185">Reference proteome</keyword>
<accession>A0A7K3M6S8</accession>
<dbReference type="RefSeq" id="WP_162451706.1">
    <property type="nucleotide sequence ID" value="NZ_WLZY01000006.1"/>
</dbReference>
<proteinExistence type="inferred from homology"/>
<evidence type="ECO:0000259" key="2">
    <source>
        <dbReference type="Pfam" id="PF02514"/>
    </source>
</evidence>
<dbReference type="Proteomes" id="UP000460435">
    <property type="component" value="Unassembled WGS sequence"/>
</dbReference>
<comment type="caution">
    <text evidence="3">The sequence shown here is derived from an EMBL/GenBank/DDBJ whole genome shotgun (WGS) entry which is preliminary data.</text>
</comment>
<dbReference type="AlphaFoldDB" id="A0A7K3M6S8"/>
<gene>
    <name evidence="3" type="primary">bchH</name>
    <name evidence="3" type="ORF">F7O44_18250</name>
</gene>
<dbReference type="EMBL" id="WLZY01000006">
    <property type="protein sequence ID" value="NDL59011.1"/>
    <property type="molecule type" value="Genomic_DNA"/>
</dbReference>
<dbReference type="GO" id="GO:0016851">
    <property type="term" value="F:magnesium chelatase activity"/>
    <property type="evidence" value="ECO:0007669"/>
    <property type="project" value="UniProtKB-EC"/>
</dbReference>
<evidence type="ECO:0000313" key="4">
    <source>
        <dbReference type="Proteomes" id="UP000460435"/>
    </source>
</evidence>
<organism evidence="3 4">
    <name type="scientific">Phytoactinopolyspora mesophila</name>
    <dbReference type="NCBI Taxonomy" id="2650750"/>
    <lineage>
        <taxon>Bacteria</taxon>
        <taxon>Bacillati</taxon>
        <taxon>Actinomycetota</taxon>
        <taxon>Actinomycetes</taxon>
        <taxon>Jiangellales</taxon>
        <taxon>Jiangellaceae</taxon>
        <taxon>Phytoactinopolyspora</taxon>
    </lineage>
</organism>
<comment type="similarity">
    <text evidence="1">Belongs to the Mg-chelatase subunit H family.</text>
</comment>